<keyword evidence="5" id="KW-0503">Monooxygenase</keyword>
<keyword evidence="6" id="KW-0732">Signal</keyword>
<dbReference type="SUPFAM" id="SSF48264">
    <property type="entry name" value="Cytochrome P450"/>
    <property type="match status" value="1"/>
</dbReference>
<dbReference type="Gene3D" id="1.10.630.10">
    <property type="entry name" value="Cytochrome P450"/>
    <property type="match status" value="1"/>
</dbReference>
<evidence type="ECO:0000256" key="6">
    <source>
        <dbReference type="SAM" id="SignalP"/>
    </source>
</evidence>
<dbReference type="Proteomes" id="UP001521184">
    <property type="component" value="Unassembled WGS sequence"/>
</dbReference>
<feature type="chain" id="PRO_5045988887" description="Pisatin demethylase" evidence="6">
    <location>
        <begin position="24"/>
        <end position="512"/>
    </location>
</feature>
<dbReference type="InterPro" id="IPR001128">
    <property type="entry name" value="Cyt_P450"/>
</dbReference>
<dbReference type="InterPro" id="IPR050121">
    <property type="entry name" value="Cytochrome_P450_monoxygenase"/>
</dbReference>
<keyword evidence="4 5" id="KW-0408">Iron</keyword>
<keyword evidence="5" id="KW-0349">Heme</keyword>
<keyword evidence="8" id="KW-1185">Reference proteome</keyword>
<comment type="caution">
    <text evidence="7">The sequence shown here is derived from an EMBL/GenBank/DDBJ whole genome shotgun (WGS) entry which is preliminary data.</text>
</comment>
<dbReference type="InterPro" id="IPR017972">
    <property type="entry name" value="Cyt_P450_CS"/>
</dbReference>
<dbReference type="InterPro" id="IPR002401">
    <property type="entry name" value="Cyt_P450_E_grp-I"/>
</dbReference>
<sequence>MEMNYQYLLLFLLIFILERLSRTVYSTFRRGIRRVPGPLAAKLTPYWRIGLVWSGDAHEKYRALHARYGPMVRTAPHVVDISDPAAIPTIYGIKSRFLKSAFYHPFTPVYENRPMDNMFTTTDAAEHRALKRPVAQKYSMTSVSALEYLVEPCTQVFTDAMLDLQGQPVDLGEWVQWYAFDAIGKITFGAAFGFLERRRDVHGAIRSIETALQYSGIVGQVPWLHPYLMGNMRLRATVQKLAFGDRDALEIITEMVLNSIAEYDAGGGSGGSDDDDRGRRGDFLAYLRQQQKAAGSAMSTRELMNHLMGNLLAGSDTTAISLRAIFYYVMRDERIYRKLQREIDDAHAAGNLSEFVTYSECLQLEYLQACMKEAMRMHPGVSYPLERVVPEGGTELCGHYLPPGTIVGVNAAVIHRDRGVFGEDADQFRPERWMEDETKAKEMERNLLTFGAGARTCIGKNISIMEMGKLVPQVLRQFELEWASSEPEWKVTTYWFAKQTGLLVRFKPRMRQ</sequence>
<dbReference type="PANTHER" id="PTHR24305:SF232">
    <property type="entry name" value="P450, PUTATIVE (EUROFUNG)-RELATED"/>
    <property type="match status" value="1"/>
</dbReference>
<evidence type="ECO:0000256" key="3">
    <source>
        <dbReference type="ARBA" id="ARBA00022723"/>
    </source>
</evidence>
<protein>
    <recommendedName>
        <fullName evidence="9">Pisatin demethylase</fullName>
    </recommendedName>
</protein>
<dbReference type="InterPro" id="IPR036396">
    <property type="entry name" value="Cyt_P450_sf"/>
</dbReference>
<dbReference type="PRINTS" id="PR00463">
    <property type="entry name" value="EP450I"/>
</dbReference>
<reference evidence="7 8" key="1">
    <citation type="journal article" date="2023" name="Plant Dis.">
        <title>First Report of Diplodia intermedia Causing Canker and Dieback Diseases on Apple Trees in Canada.</title>
        <authorList>
            <person name="Ellouze W."/>
            <person name="Ilyukhin E."/>
            <person name="Sulman M."/>
            <person name="Ali S."/>
        </authorList>
    </citation>
    <scope>NUCLEOTIDE SEQUENCE [LARGE SCALE GENOMIC DNA]</scope>
    <source>
        <strain evidence="7 8">M45-28</strain>
    </source>
</reference>
<feature type="signal peptide" evidence="6">
    <location>
        <begin position="1"/>
        <end position="23"/>
    </location>
</feature>
<evidence type="ECO:0000313" key="8">
    <source>
        <dbReference type="Proteomes" id="UP001521184"/>
    </source>
</evidence>
<organism evidence="7 8">
    <name type="scientific">Diplodia intermedia</name>
    <dbReference type="NCBI Taxonomy" id="856260"/>
    <lineage>
        <taxon>Eukaryota</taxon>
        <taxon>Fungi</taxon>
        <taxon>Dikarya</taxon>
        <taxon>Ascomycota</taxon>
        <taxon>Pezizomycotina</taxon>
        <taxon>Dothideomycetes</taxon>
        <taxon>Dothideomycetes incertae sedis</taxon>
        <taxon>Botryosphaeriales</taxon>
        <taxon>Botryosphaeriaceae</taxon>
        <taxon>Diplodia</taxon>
    </lineage>
</organism>
<name>A0ABR3T1K6_9PEZI</name>
<gene>
    <name evidence="7" type="ORF">SLS58_011074</name>
</gene>
<evidence type="ECO:0000313" key="7">
    <source>
        <dbReference type="EMBL" id="KAL1633443.1"/>
    </source>
</evidence>
<evidence type="ECO:0000256" key="5">
    <source>
        <dbReference type="RuleBase" id="RU000461"/>
    </source>
</evidence>
<dbReference type="PRINTS" id="PR00385">
    <property type="entry name" value="P450"/>
</dbReference>
<evidence type="ECO:0000256" key="2">
    <source>
        <dbReference type="ARBA" id="ARBA00010617"/>
    </source>
</evidence>
<dbReference type="EMBL" id="JAKEKT020000154">
    <property type="protein sequence ID" value="KAL1633443.1"/>
    <property type="molecule type" value="Genomic_DNA"/>
</dbReference>
<comment type="cofactor">
    <cofactor evidence="1">
        <name>heme</name>
        <dbReference type="ChEBI" id="CHEBI:30413"/>
    </cofactor>
</comment>
<dbReference type="Pfam" id="PF00067">
    <property type="entry name" value="p450"/>
    <property type="match status" value="1"/>
</dbReference>
<evidence type="ECO:0000256" key="4">
    <source>
        <dbReference type="ARBA" id="ARBA00023004"/>
    </source>
</evidence>
<dbReference type="PANTHER" id="PTHR24305">
    <property type="entry name" value="CYTOCHROME P450"/>
    <property type="match status" value="1"/>
</dbReference>
<comment type="similarity">
    <text evidence="2 5">Belongs to the cytochrome P450 family.</text>
</comment>
<keyword evidence="3 5" id="KW-0479">Metal-binding</keyword>
<evidence type="ECO:0000256" key="1">
    <source>
        <dbReference type="ARBA" id="ARBA00001971"/>
    </source>
</evidence>
<proteinExistence type="inferred from homology"/>
<accession>A0ABR3T1K6</accession>
<evidence type="ECO:0008006" key="9">
    <source>
        <dbReference type="Google" id="ProtNLM"/>
    </source>
</evidence>
<dbReference type="PROSITE" id="PS00086">
    <property type="entry name" value="CYTOCHROME_P450"/>
    <property type="match status" value="1"/>
</dbReference>
<keyword evidence="5" id="KW-0560">Oxidoreductase</keyword>
<dbReference type="CDD" id="cd11060">
    <property type="entry name" value="CYP57A1-like"/>
    <property type="match status" value="1"/>
</dbReference>